<dbReference type="SMART" id="SM00267">
    <property type="entry name" value="GGDEF"/>
    <property type="match status" value="1"/>
</dbReference>
<keyword evidence="4" id="KW-0238">DNA-binding</keyword>
<dbReference type="SUPFAM" id="SSF52172">
    <property type="entry name" value="CheY-like"/>
    <property type="match status" value="1"/>
</dbReference>
<feature type="domain" description="Response regulatory" evidence="7">
    <location>
        <begin position="11"/>
        <end position="129"/>
    </location>
</feature>
<keyword evidence="1 6" id="KW-0597">Phosphoprotein</keyword>
<dbReference type="EMBL" id="JACYTO010000001">
    <property type="protein sequence ID" value="MBD8501954.1"/>
    <property type="molecule type" value="Genomic_DNA"/>
</dbReference>
<evidence type="ECO:0000259" key="8">
    <source>
        <dbReference type="PROSITE" id="PS50887"/>
    </source>
</evidence>
<dbReference type="InterPro" id="IPR029787">
    <property type="entry name" value="Nucleotide_cyclase"/>
</dbReference>
<dbReference type="InterPro" id="IPR043128">
    <property type="entry name" value="Rev_trsase/Diguanyl_cyclase"/>
</dbReference>
<evidence type="ECO:0000259" key="7">
    <source>
        <dbReference type="PROSITE" id="PS50110"/>
    </source>
</evidence>
<dbReference type="Gene3D" id="3.40.50.2300">
    <property type="match status" value="1"/>
</dbReference>
<accession>A0ABR9B6F5</accession>
<sequence length="402" mass="44163">MSDEDKEAPPKVLIVDDSRMVRASIVRHLRDRFQVREETDGEAGWEALVIDPEIQLVITDIGMPRLDGYGLLERIRSSKLSRVHDLPVVVISGEEDSEAREKAYKLGANDFITKGIGATELLARIESLSRLAQTSRELEQSRAALAAQSPVDPTTGLATGAYLAWHAEQEMALAKRHGNESREKQTDISAMVVEIDHYDQLVEWHGNHIAQLVTRKLSKILATKVRKEDTVAQLAPDQFAVLSPSTDLVGCCAFALRLQKAIESLVMTYREERIRISVTAGVACSSVDGMQTVSHLIGLAVQRAQQGRAAGGNKVVADQGEVGRDFVERVFRQAVSIDHALFQLKAGAPDEVAERMTDVLATILPLLELVESRLHCGIPLDALRQHAGDAAAETYDPRRTSI</sequence>
<dbReference type="Pfam" id="PF00990">
    <property type="entry name" value="GGDEF"/>
    <property type="match status" value="1"/>
</dbReference>
<dbReference type="Proteomes" id="UP000603602">
    <property type="component" value="Unassembled WGS sequence"/>
</dbReference>
<reference evidence="10" key="1">
    <citation type="submission" date="2023-07" db="EMBL/GenBank/DDBJ databases">
        <title>Thauera sp. CAU 1555 isolated from sand of Yaerae Beach.</title>
        <authorList>
            <person name="Kim W."/>
        </authorList>
    </citation>
    <scope>NUCLEOTIDE SEQUENCE [LARGE SCALE GENOMIC DNA]</scope>
    <source>
        <strain evidence="10">CAU 1555</strain>
    </source>
</reference>
<evidence type="ECO:0000256" key="5">
    <source>
        <dbReference type="ARBA" id="ARBA00023163"/>
    </source>
</evidence>
<dbReference type="Gene3D" id="3.30.70.270">
    <property type="match status" value="1"/>
</dbReference>
<dbReference type="PANTHER" id="PTHR48111:SF1">
    <property type="entry name" value="TWO-COMPONENT RESPONSE REGULATOR ORR33"/>
    <property type="match status" value="1"/>
</dbReference>
<evidence type="ECO:0000313" key="9">
    <source>
        <dbReference type="EMBL" id="MBD8501954.1"/>
    </source>
</evidence>
<dbReference type="PANTHER" id="PTHR48111">
    <property type="entry name" value="REGULATOR OF RPOS"/>
    <property type="match status" value="1"/>
</dbReference>
<feature type="modified residue" description="4-aspartylphosphate" evidence="6">
    <location>
        <position position="60"/>
    </location>
</feature>
<proteinExistence type="predicted"/>
<dbReference type="Pfam" id="PF00072">
    <property type="entry name" value="Response_reg"/>
    <property type="match status" value="1"/>
</dbReference>
<dbReference type="PROSITE" id="PS50887">
    <property type="entry name" value="GGDEF"/>
    <property type="match status" value="1"/>
</dbReference>
<dbReference type="InterPro" id="IPR011006">
    <property type="entry name" value="CheY-like_superfamily"/>
</dbReference>
<evidence type="ECO:0000256" key="3">
    <source>
        <dbReference type="ARBA" id="ARBA00023015"/>
    </source>
</evidence>
<evidence type="ECO:0000313" key="10">
    <source>
        <dbReference type="Proteomes" id="UP000603602"/>
    </source>
</evidence>
<feature type="domain" description="GGDEF" evidence="8">
    <location>
        <begin position="186"/>
        <end position="320"/>
    </location>
</feature>
<keyword evidence="3" id="KW-0805">Transcription regulation</keyword>
<evidence type="ECO:0000256" key="4">
    <source>
        <dbReference type="ARBA" id="ARBA00023125"/>
    </source>
</evidence>
<gene>
    <name evidence="9" type="ORF">IFO67_03585</name>
</gene>
<name>A0ABR9B6F5_9RHOO</name>
<dbReference type="SMART" id="SM00448">
    <property type="entry name" value="REC"/>
    <property type="match status" value="1"/>
</dbReference>
<comment type="caution">
    <text evidence="9">The sequence shown here is derived from an EMBL/GenBank/DDBJ whole genome shotgun (WGS) entry which is preliminary data.</text>
</comment>
<dbReference type="InterPro" id="IPR001789">
    <property type="entry name" value="Sig_transdc_resp-reg_receiver"/>
</dbReference>
<evidence type="ECO:0000256" key="2">
    <source>
        <dbReference type="ARBA" id="ARBA00023012"/>
    </source>
</evidence>
<evidence type="ECO:0000256" key="1">
    <source>
        <dbReference type="ARBA" id="ARBA00022553"/>
    </source>
</evidence>
<dbReference type="SUPFAM" id="SSF55073">
    <property type="entry name" value="Nucleotide cyclase"/>
    <property type="match status" value="1"/>
</dbReference>
<dbReference type="NCBIfam" id="TIGR00254">
    <property type="entry name" value="GGDEF"/>
    <property type="match status" value="1"/>
</dbReference>
<dbReference type="InterPro" id="IPR000160">
    <property type="entry name" value="GGDEF_dom"/>
</dbReference>
<organism evidence="9 10">
    <name type="scientific">Thauera sedimentorum</name>
    <dbReference type="NCBI Taxonomy" id="2767595"/>
    <lineage>
        <taxon>Bacteria</taxon>
        <taxon>Pseudomonadati</taxon>
        <taxon>Pseudomonadota</taxon>
        <taxon>Betaproteobacteria</taxon>
        <taxon>Rhodocyclales</taxon>
        <taxon>Zoogloeaceae</taxon>
        <taxon>Thauera</taxon>
    </lineage>
</organism>
<keyword evidence="2" id="KW-0902">Two-component regulatory system</keyword>
<evidence type="ECO:0000256" key="6">
    <source>
        <dbReference type="PROSITE-ProRule" id="PRU00169"/>
    </source>
</evidence>
<protein>
    <submittedName>
        <fullName evidence="9">Response regulator</fullName>
    </submittedName>
</protein>
<dbReference type="InterPro" id="IPR039420">
    <property type="entry name" value="WalR-like"/>
</dbReference>
<keyword evidence="5" id="KW-0804">Transcription</keyword>
<dbReference type="PROSITE" id="PS50110">
    <property type="entry name" value="RESPONSE_REGULATORY"/>
    <property type="match status" value="1"/>
</dbReference>
<dbReference type="RefSeq" id="WP_187716765.1">
    <property type="nucleotide sequence ID" value="NZ_JACTAH010000001.1"/>
</dbReference>
<dbReference type="CDD" id="cd01949">
    <property type="entry name" value="GGDEF"/>
    <property type="match status" value="1"/>
</dbReference>
<keyword evidence="10" id="KW-1185">Reference proteome</keyword>